<dbReference type="PATRIC" id="fig|1423773.3.peg.1143"/>
<dbReference type="CDD" id="cd09756">
    <property type="entry name" value="Cas5_I-E"/>
    <property type="match status" value="1"/>
</dbReference>
<keyword evidence="2" id="KW-1185">Reference proteome</keyword>
<dbReference type="Pfam" id="PF09704">
    <property type="entry name" value="Cas_Cas5d"/>
    <property type="match status" value="1"/>
</dbReference>
<organism evidence="1 2">
    <name type="scientific">Levilactobacillus namurensis DSM 19117</name>
    <dbReference type="NCBI Taxonomy" id="1423773"/>
    <lineage>
        <taxon>Bacteria</taxon>
        <taxon>Bacillati</taxon>
        <taxon>Bacillota</taxon>
        <taxon>Bacilli</taxon>
        <taxon>Lactobacillales</taxon>
        <taxon>Lactobacillaceae</taxon>
        <taxon>Levilactobacillus</taxon>
    </lineage>
</organism>
<dbReference type="Gene3D" id="3.30.70.2660">
    <property type="match status" value="1"/>
</dbReference>
<dbReference type="Proteomes" id="UP000051162">
    <property type="component" value="Unassembled WGS sequence"/>
</dbReference>
<evidence type="ECO:0000313" key="2">
    <source>
        <dbReference type="Proteomes" id="UP000051162"/>
    </source>
</evidence>
<dbReference type="InterPro" id="IPR021124">
    <property type="entry name" value="CRISPR-assoc_prot_Cas5"/>
</dbReference>
<protein>
    <recommendedName>
        <fullName evidence="3">CRISPR-associated protein</fullName>
    </recommendedName>
</protein>
<comment type="caution">
    <text evidence="1">The sequence shown here is derived from an EMBL/GenBank/DDBJ whole genome shotgun (WGS) entry which is preliminary data.</text>
</comment>
<dbReference type="EMBL" id="AZDT01000067">
    <property type="protein sequence ID" value="KRK72784.1"/>
    <property type="molecule type" value="Genomic_DNA"/>
</dbReference>
<evidence type="ECO:0008006" key="3">
    <source>
        <dbReference type="Google" id="ProtNLM"/>
    </source>
</evidence>
<sequence length="202" mass="23039">MIGMIAAALGYRRDDVRIKELNDLSFAVRVDQVGQPLTDFQTVEWKQGVRKLTHRDYLQDAVFVAAIGSSDSAQINRIHAALTHPRFQIFLGRRANVPAGVLKVHEFIDTTPVEALRTLKWQASDWYQKRQSQAKTIPLDIVADANLLEQFSNTMVKDQAVSFDQRNRRFGFRPVVTTQVTVTNPYFQATTHDPIGMLERRN</sequence>
<proteinExistence type="predicted"/>
<reference evidence="1 2" key="1">
    <citation type="journal article" date="2015" name="Genome Announc.">
        <title>Expanding the biotechnology potential of lactobacilli through comparative genomics of 213 strains and associated genera.</title>
        <authorList>
            <person name="Sun Z."/>
            <person name="Harris H.M."/>
            <person name="McCann A."/>
            <person name="Guo C."/>
            <person name="Argimon S."/>
            <person name="Zhang W."/>
            <person name="Yang X."/>
            <person name="Jeffery I.B."/>
            <person name="Cooney J.C."/>
            <person name="Kagawa T.F."/>
            <person name="Liu W."/>
            <person name="Song Y."/>
            <person name="Salvetti E."/>
            <person name="Wrobel A."/>
            <person name="Rasinkangas P."/>
            <person name="Parkhill J."/>
            <person name="Rea M.C."/>
            <person name="O'Sullivan O."/>
            <person name="Ritari J."/>
            <person name="Douillard F.P."/>
            <person name="Paul Ross R."/>
            <person name="Yang R."/>
            <person name="Briner A.E."/>
            <person name="Felis G.E."/>
            <person name="de Vos W.M."/>
            <person name="Barrangou R."/>
            <person name="Klaenhammer T.R."/>
            <person name="Caufield P.W."/>
            <person name="Cui Y."/>
            <person name="Zhang H."/>
            <person name="O'Toole P.W."/>
        </authorList>
    </citation>
    <scope>NUCLEOTIDE SEQUENCE [LARGE SCALE GENOMIC DNA]</scope>
    <source>
        <strain evidence="1 2">DSM 19117</strain>
    </source>
</reference>
<name>A0A0R1JMW5_9LACO</name>
<dbReference type="STRING" id="1423773.FD30_GL001115"/>
<accession>A0A0R1JMW5</accession>
<gene>
    <name evidence="1" type="ORF">FD30_GL001115</name>
</gene>
<dbReference type="GO" id="GO:0043571">
    <property type="term" value="P:maintenance of CRISPR repeat elements"/>
    <property type="evidence" value="ECO:0007669"/>
    <property type="project" value="InterPro"/>
</dbReference>
<dbReference type="AlphaFoldDB" id="A0A0R1JMW5"/>
<evidence type="ECO:0000313" key="1">
    <source>
        <dbReference type="EMBL" id="KRK72784.1"/>
    </source>
</evidence>